<dbReference type="EMBL" id="DUZY01000001">
    <property type="protein sequence ID" value="DAD24288.1"/>
    <property type="molecule type" value="Genomic_DNA"/>
</dbReference>
<dbReference type="AlphaFoldDB" id="A0A822Y3T4"/>
<comment type="caution">
    <text evidence="2">The sequence shown here is derived from an EMBL/GenBank/DDBJ whole genome shotgun (WGS) entry which is preliminary data.</text>
</comment>
<reference evidence="2 3" key="1">
    <citation type="journal article" date="2020" name="Mol. Biol. Evol.">
        <title>Distinct Expression and Methylation Patterns for Genes with Different Fates following a Single Whole-Genome Duplication in Flowering Plants.</title>
        <authorList>
            <person name="Shi T."/>
            <person name="Rahmani R.S."/>
            <person name="Gugger P.F."/>
            <person name="Wang M."/>
            <person name="Li H."/>
            <person name="Zhang Y."/>
            <person name="Li Z."/>
            <person name="Wang Q."/>
            <person name="Van de Peer Y."/>
            <person name="Marchal K."/>
            <person name="Chen J."/>
        </authorList>
    </citation>
    <scope>NUCLEOTIDE SEQUENCE [LARGE SCALE GENOMIC DNA]</scope>
    <source>
        <tissue evidence="2">Leaf</tissue>
    </source>
</reference>
<accession>A0A822Y3T4</accession>
<dbReference type="Proteomes" id="UP000607653">
    <property type="component" value="Unassembled WGS sequence"/>
</dbReference>
<feature type="region of interest" description="Disordered" evidence="1">
    <location>
        <begin position="15"/>
        <end position="53"/>
    </location>
</feature>
<keyword evidence="3" id="KW-1185">Reference proteome</keyword>
<protein>
    <submittedName>
        <fullName evidence="2">Uncharacterized protein</fullName>
    </submittedName>
</protein>
<feature type="region of interest" description="Disordered" evidence="1">
    <location>
        <begin position="66"/>
        <end position="86"/>
    </location>
</feature>
<evidence type="ECO:0000313" key="2">
    <source>
        <dbReference type="EMBL" id="DAD24288.1"/>
    </source>
</evidence>
<organism evidence="2 3">
    <name type="scientific">Nelumbo nucifera</name>
    <name type="common">Sacred lotus</name>
    <dbReference type="NCBI Taxonomy" id="4432"/>
    <lineage>
        <taxon>Eukaryota</taxon>
        <taxon>Viridiplantae</taxon>
        <taxon>Streptophyta</taxon>
        <taxon>Embryophyta</taxon>
        <taxon>Tracheophyta</taxon>
        <taxon>Spermatophyta</taxon>
        <taxon>Magnoliopsida</taxon>
        <taxon>Proteales</taxon>
        <taxon>Nelumbonaceae</taxon>
        <taxon>Nelumbo</taxon>
    </lineage>
</organism>
<evidence type="ECO:0000256" key="1">
    <source>
        <dbReference type="SAM" id="MobiDB-lite"/>
    </source>
</evidence>
<gene>
    <name evidence="2" type="ORF">HUJ06_025752</name>
</gene>
<evidence type="ECO:0000313" key="3">
    <source>
        <dbReference type="Proteomes" id="UP000607653"/>
    </source>
</evidence>
<name>A0A822Y3T4_NELNU</name>
<proteinExistence type="predicted"/>
<feature type="compositionally biased region" description="Basic and acidic residues" evidence="1">
    <location>
        <begin position="24"/>
        <end position="34"/>
    </location>
</feature>
<sequence>MKAILLMEAVVEKRTTKKGATESMPRRQSKEGTTKMRAKTKTTQKKAIAQKFPIEGTTKKLQVGECQAERTPGGSHLVAPHSFDTQDYEPLTAHRVYRPTWNDREGDSLSKTSIG</sequence>